<evidence type="ECO:0000313" key="4">
    <source>
        <dbReference type="Proteomes" id="UP001501612"/>
    </source>
</evidence>
<dbReference type="RefSeq" id="WP_344009111.1">
    <property type="nucleotide sequence ID" value="NZ_BAAAMY010000014.1"/>
</dbReference>
<keyword evidence="2" id="KW-0472">Membrane</keyword>
<protein>
    <submittedName>
        <fullName evidence="3">Uncharacterized protein</fullName>
    </submittedName>
</protein>
<feature type="transmembrane region" description="Helical" evidence="2">
    <location>
        <begin position="170"/>
        <end position="187"/>
    </location>
</feature>
<keyword evidence="2" id="KW-0812">Transmembrane</keyword>
<keyword evidence="4" id="KW-1185">Reference proteome</keyword>
<name>A0ABN2PVB2_9ACTN</name>
<feature type="region of interest" description="Disordered" evidence="1">
    <location>
        <begin position="1"/>
        <end position="82"/>
    </location>
</feature>
<dbReference type="Proteomes" id="UP001501612">
    <property type="component" value="Unassembled WGS sequence"/>
</dbReference>
<evidence type="ECO:0000313" key="3">
    <source>
        <dbReference type="EMBL" id="GAA1930334.1"/>
    </source>
</evidence>
<organism evidence="3 4">
    <name type="scientific">Nocardioides lentus</name>
    <dbReference type="NCBI Taxonomy" id="338077"/>
    <lineage>
        <taxon>Bacteria</taxon>
        <taxon>Bacillati</taxon>
        <taxon>Actinomycetota</taxon>
        <taxon>Actinomycetes</taxon>
        <taxon>Propionibacteriales</taxon>
        <taxon>Nocardioidaceae</taxon>
        <taxon>Nocardioides</taxon>
    </lineage>
</organism>
<reference evidence="3 4" key="1">
    <citation type="journal article" date="2019" name="Int. J. Syst. Evol. Microbiol.">
        <title>The Global Catalogue of Microorganisms (GCM) 10K type strain sequencing project: providing services to taxonomists for standard genome sequencing and annotation.</title>
        <authorList>
            <consortium name="The Broad Institute Genomics Platform"/>
            <consortium name="The Broad Institute Genome Sequencing Center for Infectious Disease"/>
            <person name="Wu L."/>
            <person name="Ma J."/>
        </authorList>
    </citation>
    <scope>NUCLEOTIDE SEQUENCE [LARGE SCALE GENOMIC DNA]</scope>
    <source>
        <strain evidence="3 4">JCM 14046</strain>
    </source>
</reference>
<proteinExistence type="predicted"/>
<feature type="compositionally biased region" description="Basic and acidic residues" evidence="1">
    <location>
        <begin position="1"/>
        <end position="60"/>
    </location>
</feature>
<sequence>MSTETDKPTPESTGDPKARTRAEVKAKREEKREERRAARAEKAADKESRAAEKAAAKESRAASSSAPRTGSKGSGDKGDKGEKAAKGVALLKGGVDGVRTLLGQVVWIVAVVCALFLAVGALCIALDANRGNELVEFVLRGADVVSLGIFSLEDGIKTFVGVNSDVKNALVNYGIGAVAYLIVGRVLERVIRP</sequence>
<dbReference type="EMBL" id="BAAAMY010000014">
    <property type="protein sequence ID" value="GAA1930334.1"/>
    <property type="molecule type" value="Genomic_DNA"/>
</dbReference>
<feature type="transmembrane region" description="Helical" evidence="2">
    <location>
        <begin position="105"/>
        <end position="126"/>
    </location>
</feature>
<evidence type="ECO:0000256" key="2">
    <source>
        <dbReference type="SAM" id="Phobius"/>
    </source>
</evidence>
<evidence type="ECO:0000256" key="1">
    <source>
        <dbReference type="SAM" id="MobiDB-lite"/>
    </source>
</evidence>
<keyword evidence="2" id="KW-1133">Transmembrane helix</keyword>
<gene>
    <name evidence="3" type="ORF">GCM10009737_35350</name>
</gene>
<comment type="caution">
    <text evidence="3">The sequence shown here is derived from an EMBL/GenBank/DDBJ whole genome shotgun (WGS) entry which is preliminary data.</text>
</comment>
<accession>A0ABN2PVB2</accession>